<organism evidence="1 2">
    <name type="scientific">Brucella grignonensis</name>
    <dbReference type="NCBI Taxonomy" id="94627"/>
    <lineage>
        <taxon>Bacteria</taxon>
        <taxon>Pseudomonadati</taxon>
        <taxon>Pseudomonadota</taxon>
        <taxon>Alphaproteobacteria</taxon>
        <taxon>Hyphomicrobiales</taxon>
        <taxon>Brucellaceae</taxon>
        <taxon>Brucella/Ochrobactrum group</taxon>
        <taxon>Brucella</taxon>
    </lineage>
</organism>
<reference evidence="1 2" key="1">
    <citation type="submission" date="2017-07" db="EMBL/GenBank/DDBJ databases">
        <title>Phylogenetic study on the rhizospheric bacterium Ochrobactrum sp. A44.</title>
        <authorList>
            <person name="Krzyzanowska D.M."/>
            <person name="Ossowicki A."/>
            <person name="Rajewska M."/>
            <person name="Maciag T."/>
            <person name="Kaczynski Z."/>
            <person name="Czerwicka M."/>
            <person name="Jafra S."/>
        </authorList>
    </citation>
    <scope>NUCLEOTIDE SEQUENCE [LARGE SCALE GENOMIC DNA]</scope>
    <source>
        <strain evidence="1 2">OgA9a</strain>
    </source>
</reference>
<accession>A0A256F2S0</accession>
<dbReference type="EMBL" id="NNRL01000164">
    <property type="protein sequence ID" value="OYR09144.1"/>
    <property type="molecule type" value="Genomic_DNA"/>
</dbReference>
<protein>
    <submittedName>
        <fullName evidence="1">Uncharacterized protein</fullName>
    </submittedName>
</protein>
<evidence type="ECO:0000313" key="1">
    <source>
        <dbReference type="EMBL" id="OYR09144.1"/>
    </source>
</evidence>
<sequence length="37" mass="4061">MPPQQAYGLLDFVNQRLDFRAHGQIVPSISQSQSGSS</sequence>
<dbReference type="Proteomes" id="UP000216478">
    <property type="component" value="Unassembled WGS sequence"/>
</dbReference>
<gene>
    <name evidence="1" type="ORF">CEV33_2870</name>
</gene>
<name>A0A256F2S0_9HYPH</name>
<dbReference type="AlphaFoldDB" id="A0A256F2S0"/>
<evidence type="ECO:0000313" key="2">
    <source>
        <dbReference type="Proteomes" id="UP000216478"/>
    </source>
</evidence>
<proteinExistence type="predicted"/>
<keyword evidence="2" id="KW-1185">Reference proteome</keyword>
<comment type="caution">
    <text evidence="1">The sequence shown here is derived from an EMBL/GenBank/DDBJ whole genome shotgun (WGS) entry which is preliminary data.</text>
</comment>